<evidence type="ECO:0000313" key="5">
    <source>
        <dbReference type="Proteomes" id="UP000434957"/>
    </source>
</evidence>
<sequence length="86" mass="9583">MQRDVTRRATLAELRQPKSFLTGHSANNVGYQCGGWTLIWQGHSGDAKVPHGVSVRKEVENVGNDSFTYFDGLLHNGLISDENEMH</sequence>
<reference evidence="4 6" key="1">
    <citation type="submission" date="2018-09" db="EMBL/GenBank/DDBJ databases">
        <title>Genomic investigation of the strawberry pathogen Phytophthora fragariae indicates pathogenicity is determined by transcriptional variation in three key races.</title>
        <authorList>
            <person name="Adams T.M."/>
            <person name="Armitage A.D."/>
            <person name="Sobczyk M.K."/>
            <person name="Bates H.J."/>
            <person name="Dunwell J.M."/>
            <person name="Nellist C.F."/>
            <person name="Harrison R.J."/>
        </authorList>
    </citation>
    <scope>NUCLEOTIDE SEQUENCE [LARGE SCALE GENOMIC DNA]</scope>
    <source>
        <strain evidence="1 4">SCRP249</strain>
        <strain evidence="2 6">SCRP324</strain>
        <strain evidence="3 5">SCRP333</strain>
    </source>
</reference>
<evidence type="ECO:0000313" key="4">
    <source>
        <dbReference type="Proteomes" id="UP000429607"/>
    </source>
</evidence>
<dbReference type="EMBL" id="QXFU01002377">
    <property type="protein sequence ID" value="KAE8986521.1"/>
    <property type="molecule type" value="Genomic_DNA"/>
</dbReference>
<proteinExistence type="predicted"/>
<dbReference type="OrthoDB" id="416222at2759"/>
<dbReference type="Proteomes" id="UP000435112">
    <property type="component" value="Unassembled WGS sequence"/>
</dbReference>
<dbReference type="Proteomes" id="UP000429607">
    <property type="component" value="Unassembled WGS sequence"/>
</dbReference>
<gene>
    <name evidence="1" type="ORF">PR001_g29978</name>
    <name evidence="2" type="ORF">PR002_g22328</name>
    <name evidence="3" type="ORF">PR003_g31065</name>
</gene>
<accession>A0A6A3IWT4</accession>
<dbReference type="AlphaFoldDB" id="A0A6A3IWT4"/>
<evidence type="ECO:0000313" key="3">
    <source>
        <dbReference type="EMBL" id="KAE9269702.1"/>
    </source>
</evidence>
<dbReference type="EMBL" id="QXFT01006219">
    <property type="protein sequence ID" value="KAE9269702.1"/>
    <property type="molecule type" value="Genomic_DNA"/>
</dbReference>
<evidence type="ECO:0000313" key="2">
    <source>
        <dbReference type="EMBL" id="KAE8986521.1"/>
    </source>
</evidence>
<comment type="caution">
    <text evidence="2">The sequence shown here is derived from an EMBL/GenBank/DDBJ whole genome shotgun (WGS) entry which is preliminary data.</text>
</comment>
<dbReference type="Proteomes" id="UP000434957">
    <property type="component" value="Unassembled WGS sequence"/>
</dbReference>
<evidence type="ECO:0000313" key="1">
    <source>
        <dbReference type="EMBL" id="KAE8961637.1"/>
    </source>
</evidence>
<keyword evidence="5" id="KW-1185">Reference proteome</keyword>
<name>A0A6A3IWT4_9STRA</name>
<protein>
    <submittedName>
        <fullName evidence="2">Uncharacterized protein</fullName>
    </submittedName>
</protein>
<evidence type="ECO:0000313" key="6">
    <source>
        <dbReference type="Proteomes" id="UP000435112"/>
    </source>
</evidence>
<organism evidence="2 6">
    <name type="scientific">Phytophthora rubi</name>
    <dbReference type="NCBI Taxonomy" id="129364"/>
    <lineage>
        <taxon>Eukaryota</taxon>
        <taxon>Sar</taxon>
        <taxon>Stramenopiles</taxon>
        <taxon>Oomycota</taxon>
        <taxon>Peronosporomycetes</taxon>
        <taxon>Peronosporales</taxon>
        <taxon>Peronosporaceae</taxon>
        <taxon>Phytophthora</taxon>
    </lineage>
</organism>
<dbReference type="EMBL" id="QXFV01006377">
    <property type="protein sequence ID" value="KAE8961637.1"/>
    <property type="molecule type" value="Genomic_DNA"/>
</dbReference>